<proteinExistence type="predicted"/>
<evidence type="ECO:0000313" key="5">
    <source>
        <dbReference type="Proteomes" id="UP001058072"/>
    </source>
</evidence>
<dbReference type="EMBL" id="CP071250">
    <property type="protein sequence ID" value="UUF09039.1"/>
    <property type="molecule type" value="Genomic_DNA"/>
</dbReference>
<keyword evidence="1" id="KW-0472">Membrane</keyword>
<dbReference type="PANTHER" id="PTHR37309">
    <property type="entry name" value="SLR0284 PROTEIN"/>
    <property type="match status" value="1"/>
</dbReference>
<feature type="transmembrane region" description="Helical" evidence="1">
    <location>
        <begin position="61"/>
        <end position="79"/>
    </location>
</feature>
<keyword evidence="4" id="KW-1185">Reference proteome</keyword>
<name>A0A9Q9CM51_9FIRM</name>
<dbReference type="RefSeq" id="WP_055241987.1">
    <property type="nucleotide sequence ID" value="NZ_CP071249.1"/>
</dbReference>
<dbReference type="EMBL" id="CP071249">
    <property type="protein sequence ID" value="UUF05509.1"/>
    <property type="molecule type" value="Genomic_DNA"/>
</dbReference>
<feature type="transmembrane region" description="Helical" evidence="1">
    <location>
        <begin position="111"/>
        <end position="135"/>
    </location>
</feature>
<protein>
    <submittedName>
        <fullName evidence="3">Phage holin family protein</fullName>
    </submittedName>
</protein>
<keyword evidence="1" id="KW-1133">Transmembrane helix</keyword>
<dbReference type="Proteomes" id="UP001058016">
    <property type="component" value="Chromosome"/>
</dbReference>
<gene>
    <name evidence="2" type="ORF">J0J69_10620</name>
    <name evidence="3" type="ORF">J0J70_03270</name>
</gene>
<dbReference type="Pfam" id="PF04020">
    <property type="entry name" value="Phage_holin_4_2"/>
    <property type="match status" value="1"/>
</dbReference>
<feature type="transmembrane region" description="Helical" evidence="1">
    <location>
        <begin position="147"/>
        <end position="165"/>
    </location>
</feature>
<evidence type="ECO:0000256" key="1">
    <source>
        <dbReference type="SAM" id="Phobius"/>
    </source>
</evidence>
<keyword evidence="1" id="KW-0812">Transmembrane</keyword>
<feature type="transmembrane region" description="Helical" evidence="1">
    <location>
        <begin position="85"/>
        <end position="104"/>
    </location>
</feature>
<dbReference type="InterPro" id="IPR007165">
    <property type="entry name" value="Phage_holin_4_2"/>
</dbReference>
<dbReference type="PANTHER" id="PTHR37309:SF1">
    <property type="entry name" value="SLR0284 PROTEIN"/>
    <property type="match status" value="1"/>
</dbReference>
<evidence type="ECO:0000313" key="2">
    <source>
        <dbReference type="EMBL" id="UUF05509.1"/>
    </source>
</evidence>
<dbReference type="Proteomes" id="UP001058072">
    <property type="component" value="Chromosome"/>
</dbReference>
<organism evidence="3 5">
    <name type="scientific">Turicibacter bilis</name>
    <dbReference type="NCBI Taxonomy" id="2735723"/>
    <lineage>
        <taxon>Bacteria</taxon>
        <taxon>Bacillati</taxon>
        <taxon>Bacillota</taxon>
        <taxon>Erysipelotrichia</taxon>
        <taxon>Erysipelotrichales</taxon>
        <taxon>Turicibacteraceae</taxon>
        <taxon>Turicibacter</taxon>
    </lineage>
</organism>
<evidence type="ECO:0000313" key="4">
    <source>
        <dbReference type="Proteomes" id="UP001058016"/>
    </source>
</evidence>
<evidence type="ECO:0000313" key="3">
    <source>
        <dbReference type="EMBL" id="UUF09039.1"/>
    </source>
</evidence>
<dbReference type="AlphaFoldDB" id="A0A9Q9CM51"/>
<accession>A0A9Q9CM51</accession>
<sequence>MDQKKDLNSNHEIIDEQEVIENLLDGNAKQSNSQKQKGPEDIKQPQVIYTKQVGCFDMRSIGINLIVYTLVLMVTSGWFQGFYIASFWDALNTAIVMTVLNIILKPIIVILTLPLTIMTFGLFYVVVNGFLLWVADYLMGPSFEINSFGLAILASVFISLLRMGINHYILKEDSLKINI</sequence>
<reference evidence="3 4" key="1">
    <citation type="submission" date="2021-03" db="EMBL/GenBank/DDBJ databases">
        <title>Comparative Genomics and Metabolomics in the genus Turicibacter.</title>
        <authorList>
            <person name="Maki J."/>
            <person name="Looft T."/>
        </authorList>
    </citation>
    <scope>NUCLEOTIDE SEQUENCE</scope>
    <source>
        <strain evidence="3">ISU324</strain>
        <strain evidence="2 4">MMM721</strain>
    </source>
</reference>